<dbReference type="InterPro" id="IPR001202">
    <property type="entry name" value="WW_dom"/>
</dbReference>
<evidence type="ECO:0000256" key="5">
    <source>
        <dbReference type="ARBA" id="ARBA00022990"/>
    </source>
</evidence>
<dbReference type="SMART" id="SM00324">
    <property type="entry name" value="RhoGAP"/>
    <property type="match status" value="1"/>
</dbReference>
<evidence type="ECO:0000259" key="11">
    <source>
        <dbReference type="PROSITE" id="PS51016"/>
    </source>
</evidence>
<evidence type="ECO:0000256" key="2">
    <source>
        <dbReference type="ARBA" id="ARBA00022468"/>
    </source>
</evidence>
<dbReference type="SUPFAM" id="SSF48350">
    <property type="entry name" value="GTPase activation domain, GAP"/>
    <property type="match status" value="1"/>
</dbReference>
<dbReference type="KEGG" id="foc:113213923"/>
<evidence type="ECO:0000313" key="13">
    <source>
        <dbReference type="RefSeq" id="XP_026288937.1"/>
    </source>
</evidence>
<evidence type="ECO:0000256" key="8">
    <source>
        <dbReference type="SAM" id="MobiDB-lite"/>
    </source>
</evidence>
<feature type="compositionally biased region" description="Basic and acidic residues" evidence="8">
    <location>
        <begin position="612"/>
        <end position="679"/>
    </location>
</feature>
<feature type="region of interest" description="Disordered" evidence="8">
    <location>
        <begin position="707"/>
        <end position="888"/>
    </location>
</feature>
<dbReference type="GO" id="GO:0005856">
    <property type="term" value="C:cytoskeleton"/>
    <property type="evidence" value="ECO:0007669"/>
    <property type="project" value="InterPro"/>
</dbReference>
<dbReference type="Gene3D" id="1.25.40.530">
    <property type="entry name" value="MyTH4 domain"/>
    <property type="match status" value="1"/>
</dbReference>
<proteinExistence type="predicted"/>
<dbReference type="SMART" id="SM00139">
    <property type="entry name" value="MyTH4"/>
    <property type="match status" value="1"/>
</dbReference>
<dbReference type="FunFam" id="2.20.70.10:FF:000022">
    <property type="entry name" value="Rho GTPase activating protein 39"/>
    <property type="match status" value="1"/>
</dbReference>
<dbReference type="FunFam" id="1.25.40.530:FF:000007">
    <property type="entry name" value="Rho GTPase-activating protein 39"/>
    <property type="match status" value="1"/>
</dbReference>
<keyword evidence="4" id="KW-0677">Repeat</keyword>
<feature type="region of interest" description="Disordered" evidence="8">
    <location>
        <begin position="86"/>
        <end position="433"/>
    </location>
</feature>
<feature type="compositionally biased region" description="Basic and acidic residues" evidence="8">
    <location>
        <begin position="110"/>
        <end position="126"/>
    </location>
</feature>
<keyword evidence="2" id="KW-0343">GTPase activation</keyword>
<feature type="compositionally biased region" description="Polar residues" evidence="8">
    <location>
        <begin position="416"/>
        <end position="431"/>
    </location>
</feature>
<feature type="compositionally biased region" description="Low complexity" evidence="8">
    <location>
        <begin position="277"/>
        <end position="286"/>
    </location>
</feature>
<dbReference type="PANTHER" id="PTHR45876:SF8">
    <property type="entry name" value="FI04035P"/>
    <property type="match status" value="1"/>
</dbReference>
<feature type="compositionally biased region" description="Polar residues" evidence="8">
    <location>
        <begin position="1037"/>
        <end position="1058"/>
    </location>
</feature>
<feature type="compositionally biased region" description="Acidic residues" evidence="8">
    <location>
        <begin position="974"/>
        <end position="996"/>
    </location>
</feature>
<dbReference type="GO" id="GO:0005634">
    <property type="term" value="C:nucleus"/>
    <property type="evidence" value="ECO:0007669"/>
    <property type="project" value="UniProtKB-SubCell"/>
</dbReference>
<feature type="compositionally biased region" description="Basic and acidic residues" evidence="8">
    <location>
        <begin position="207"/>
        <end position="276"/>
    </location>
</feature>
<accession>A0A6J1T7S3</accession>
<dbReference type="PROSITE" id="PS50238">
    <property type="entry name" value="RHOGAP"/>
    <property type="match status" value="1"/>
</dbReference>
<keyword evidence="3" id="KW-0597">Phosphoprotein</keyword>
<feature type="compositionally biased region" description="Low complexity" evidence="8">
    <location>
        <begin position="858"/>
        <end position="868"/>
    </location>
</feature>
<feature type="compositionally biased region" description="Basic and acidic residues" evidence="8">
    <location>
        <begin position="332"/>
        <end position="376"/>
    </location>
</feature>
<dbReference type="InterPro" id="IPR008936">
    <property type="entry name" value="Rho_GTPase_activation_prot"/>
</dbReference>
<dbReference type="CTD" id="42496"/>
<feature type="compositionally biased region" description="Basic and acidic residues" evidence="8">
    <location>
        <begin position="719"/>
        <end position="837"/>
    </location>
</feature>
<evidence type="ECO:0000256" key="4">
    <source>
        <dbReference type="ARBA" id="ARBA00022737"/>
    </source>
</evidence>
<dbReference type="Pfam" id="PF00620">
    <property type="entry name" value="RhoGAP"/>
    <property type="match status" value="1"/>
</dbReference>
<dbReference type="GeneID" id="113213923"/>
<feature type="region of interest" description="Disordered" evidence="8">
    <location>
        <begin position="1037"/>
        <end position="1075"/>
    </location>
</feature>
<dbReference type="RefSeq" id="XP_026288937.1">
    <property type="nucleotide sequence ID" value="XM_026433152.2"/>
</dbReference>
<dbReference type="InterPro" id="IPR036020">
    <property type="entry name" value="WW_dom_sf"/>
</dbReference>
<feature type="domain" description="Rho-GAP" evidence="10">
    <location>
        <begin position="1388"/>
        <end position="1577"/>
    </location>
</feature>
<dbReference type="PROSITE" id="PS50020">
    <property type="entry name" value="WW_DOMAIN_2"/>
    <property type="match status" value="1"/>
</dbReference>
<evidence type="ECO:0000256" key="3">
    <source>
        <dbReference type="ARBA" id="ARBA00022553"/>
    </source>
</evidence>
<dbReference type="GO" id="GO:0005096">
    <property type="term" value="F:GTPase activator activity"/>
    <property type="evidence" value="ECO:0007669"/>
    <property type="project" value="UniProtKB-KW"/>
</dbReference>
<evidence type="ECO:0000256" key="6">
    <source>
        <dbReference type="ARBA" id="ARBA00023242"/>
    </source>
</evidence>
<dbReference type="InterPro" id="IPR000198">
    <property type="entry name" value="RhoGAP_dom"/>
</dbReference>
<keyword evidence="5" id="KW-0007">Acetylation</keyword>
<feature type="compositionally biased region" description="Basic and acidic residues" evidence="8">
    <location>
        <begin position="935"/>
        <end position="951"/>
    </location>
</feature>
<feature type="compositionally biased region" description="Polar residues" evidence="8">
    <location>
        <begin position="457"/>
        <end position="467"/>
    </location>
</feature>
<feature type="domain" description="WW" evidence="9">
    <location>
        <begin position="43"/>
        <end position="70"/>
    </location>
</feature>
<feature type="compositionally biased region" description="Basic and acidic residues" evidence="8">
    <location>
        <begin position="178"/>
        <end position="199"/>
    </location>
</feature>
<gene>
    <name evidence="13" type="primary">LOC113213923</name>
</gene>
<evidence type="ECO:0000259" key="10">
    <source>
        <dbReference type="PROSITE" id="PS50238"/>
    </source>
</evidence>
<dbReference type="GO" id="GO:0005737">
    <property type="term" value="C:cytoplasm"/>
    <property type="evidence" value="ECO:0007669"/>
    <property type="project" value="TreeGrafter"/>
</dbReference>
<protein>
    <recommendedName>
        <fullName evidence="7">Rho GTPase-activating protein 39</fullName>
    </recommendedName>
</protein>
<evidence type="ECO:0000256" key="1">
    <source>
        <dbReference type="ARBA" id="ARBA00004123"/>
    </source>
</evidence>
<organism evidence="12 13">
    <name type="scientific">Frankliniella occidentalis</name>
    <name type="common">Western flower thrips</name>
    <name type="synonym">Euthrips occidentalis</name>
    <dbReference type="NCBI Taxonomy" id="133901"/>
    <lineage>
        <taxon>Eukaryota</taxon>
        <taxon>Metazoa</taxon>
        <taxon>Ecdysozoa</taxon>
        <taxon>Arthropoda</taxon>
        <taxon>Hexapoda</taxon>
        <taxon>Insecta</taxon>
        <taxon>Pterygota</taxon>
        <taxon>Neoptera</taxon>
        <taxon>Paraneoptera</taxon>
        <taxon>Thysanoptera</taxon>
        <taxon>Terebrantia</taxon>
        <taxon>Thripoidea</taxon>
        <taxon>Thripidae</taxon>
        <taxon>Frankliniella</taxon>
    </lineage>
</organism>
<evidence type="ECO:0000313" key="12">
    <source>
        <dbReference type="Proteomes" id="UP000504606"/>
    </source>
</evidence>
<feature type="compositionally biased region" description="Basic residues" evidence="8">
    <location>
        <begin position="155"/>
        <end position="175"/>
    </location>
</feature>
<dbReference type="GO" id="GO:0007165">
    <property type="term" value="P:signal transduction"/>
    <property type="evidence" value="ECO:0007669"/>
    <property type="project" value="InterPro"/>
</dbReference>
<dbReference type="Gene3D" id="1.10.555.10">
    <property type="entry name" value="Rho GTPase activation protein"/>
    <property type="match status" value="1"/>
</dbReference>
<dbReference type="SUPFAM" id="SSF51045">
    <property type="entry name" value="WW domain"/>
    <property type="match status" value="1"/>
</dbReference>
<dbReference type="PANTHER" id="PTHR45876">
    <property type="entry name" value="FI04035P"/>
    <property type="match status" value="1"/>
</dbReference>
<dbReference type="InterPro" id="IPR000857">
    <property type="entry name" value="MyTH4_dom"/>
</dbReference>
<comment type="subcellular location">
    <subcellularLocation>
        <location evidence="1">Nucleus</location>
    </subcellularLocation>
</comment>
<feature type="region of interest" description="Disordered" evidence="8">
    <location>
        <begin position="934"/>
        <end position="1020"/>
    </location>
</feature>
<name>A0A6J1T7S3_FRAOC</name>
<feature type="compositionally biased region" description="Acidic residues" evidence="8">
    <location>
        <begin position="952"/>
        <end position="962"/>
    </location>
</feature>
<reference evidence="13" key="1">
    <citation type="submission" date="2025-08" db="UniProtKB">
        <authorList>
            <consortium name="RefSeq"/>
        </authorList>
    </citation>
    <scope>IDENTIFICATION</scope>
    <source>
        <tissue evidence="13">Whole organism</tissue>
    </source>
</reference>
<dbReference type="Gene3D" id="2.20.70.10">
    <property type="match status" value="1"/>
</dbReference>
<dbReference type="PROSITE" id="PS51016">
    <property type="entry name" value="MYTH4"/>
    <property type="match status" value="1"/>
</dbReference>
<dbReference type="FunFam" id="1.10.555.10:FF:000011">
    <property type="entry name" value="Rho GTPase-activating protein 39"/>
    <property type="match status" value="1"/>
</dbReference>
<feature type="compositionally biased region" description="Polar residues" evidence="8">
    <location>
        <begin position="130"/>
        <end position="150"/>
    </location>
</feature>
<feature type="compositionally biased region" description="Basic and acidic residues" evidence="8">
    <location>
        <begin position="469"/>
        <end position="480"/>
    </location>
</feature>
<dbReference type="InterPro" id="IPR038185">
    <property type="entry name" value="MyTH4_dom_sf"/>
</dbReference>
<evidence type="ECO:0000256" key="7">
    <source>
        <dbReference type="ARBA" id="ARBA00070269"/>
    </source>
</evidence>
<dbReference type="CDD" id="cd04389">
    <property type="entry name" value="RhoGAP_KIAA1688"/>
    <property type="match status" value="1"/>
</dbReference>
<feature type="region of interest" description="Disordered" evidence="8">
    <location>
        <begin position="449"/>
        <end position="693"/>
    </location>
</feature>
<keyword evidence="12" id="KW-1185">Reference proteome</keyword>
<feature type="compositionally biased region" description="Low complexity" evidence="8">
    <location>
        <begin position="540"/>
        <end position="550"/>
    </location>
</feature>
<dbReference type="Pfam" id="PF00784">
    <property type="entry name" value="MyTH4"/>
    <property type="match status" value="1"/>
</dbReference>
<feature type="domain" description="MyTH4" evidence="11">
    <location>
        <begin position="1212"/>
        <end position="1377"/>
    </location>
</feature>
<sequence length="1582" mass="180952">MEWVEIIEPRTKEHMYANLTTGECVWDPPPGVPVKKTDNNQWWELFDQNTSRFYYYNATSQKTVWHRPQNCDIIPLAKLQTLKQNTEPVVDDSVSLTDKETTGTQTPGHTRRDDKGSGMEPKRNEAIRLSTRSMQSVKNSVNSETQTSPLASPHMNRRPHHHHHYHHKHHAHHSQSSHVDKEKHEKSSKERSAERDLISDSRNPIADWERDRGMDRDKDRERRIEKERRTEKDRREKMQERERGHEWDHRSEKERRSERDRPSDRNERENRERERSTATGTGSTSSHHPWPSRTAQSQDSGRSSDSSSVSHSRTSLESSGYRMNESPLHQTNRSDRSERTQRSEVGDRRDHAERNEWTEKSERSDRPEKERPDRLGLRPIAASTSTPLFKKKPLGEVNSQQQYQKGSLDKYGLLPSGSSGRDPPQTQNLPKQRSFDVECITAAGGAFSYDGRHKVPTPSQLARSYSFMQKRERERERDGDRDEDDSMHEKYFMNPVAIRSVESTPQTRRKYHHSTAEHPALPTPNMSRKSFVTRPHHSQLPHSSHSSSSHSRTRRSPATGASFRSKNTGEISSSDDESSASLSLSASPPAISPLSPRASIRTPSHGKATYPPEREPQSAREMRKAFEDLKKTKDHQVAKEKQLSSREPKDQRDMKKSKDASISIHKQDAKYSVSERDLSGSKSRNLGGKAPQEIEGKAMKDVWELRVPHKDVAVSIAPEYKDPYDSRERRPRNNTERDIRSWEPKDARDSKESRESHKTAKSTKDSRDSSFSRDIRDVKTTTQGRDVREPQNKLDIHQYWESERNTHENRGSRDTQLKPKSWDRSGTKTIAESRESKNSATSTKEPKTSVAATRESRAVVAASDRSSSTNNGNNKYMSESDADNNSPLYSNVDYPSYIMDSEKHSHLLPLQQYILEQAKLSGCYRFGDPLNEEVDSLHSDDEDRLSRSRPEDDSDEFADDEGMSNQGDSSSQEYLDDSNYLEEEEDDDDDDDDEDNSYVSHRKYLPSDPQMPDYVDGHEARMASGSSGLYYNTGMTAHGSLQSNQRPGALNLPQSAPQETVHASLKRKKDAPLPPPPALYSPIMERHEFAVGPLSPQSDPGCPSSPRPFLFHTPTVCCYHRPISLPISPAPSVPRSPALPCPAHSFVFPKAYLPVIGGPVSVQMCQVSRSALNREKKQASDSDIEKYAQDNLNIHKKGIFRKKFSVRDMLSWSKDPIRKTMLVLSDKALKKDACELFKLIQIYMSDRKAKVGMTLNSVALDICNIGYGKPALRDELYIQICRQTTENPRRESLRRGWELMAICLAFFPPSPKFQSYLDGYMNRHRDPSFDFPEVGKWPIHVQISHYATVACKRLDRIGVSGKRSPRKPSVEEIDQARIQIFRPSMFGNTLQEVMQVQRERFPHRKLPWVQTALSEEVLRLDGARTEGIFRVSADVDEVTALKSRLDHWELPQDASTDAHAPASLLKLWYRELYEPLIPDALYNECVNFHDQPEKAIAIVQRLPELNRLVLSYLIRFLQIYARPEVVQVTKMDASNLAMVMAPNCLRCTSEDPRVIFDNARKEMAFLRTLIQSLDTSYMEGVL</sequence>
<feature type="compositionally biased region" description="Polar residues" evidence="8">
    <location>
        <begin position="963"/>
        <end position="972"/>
    </location>
</feature>
<dbReference type="Proteomes" id="UP000504606">
    <property type="component" value="Unplaced"/>
</dbReference>
<feature type="compositionally biased region" description="Low complexity" evidence="8">
    <location>
        <begin position="297"/>
        <end position="319"/>
    </location>
</feature>
<feature type="compositionally biased region" description="Polar residues" evidence="8">
    <location>
        <begin position="869"/>
        <end position="888"/>
    </location>
</feature>
<dbReference type="OrthoDB" id="437889at2759"/>
<keyword evidence="6" id="KW-0539">Nucleus</keyword>
<evidence type="ECO:0000259" key="9">
    <source>
        <dbReference type="PROSITE" id="PS50020"/>
    </source>
</evidence>
<feature type="compositionally biased region" description="Low complexity" evidence="8">
    <location>
        <begin position="579"/>
        <end position="600"/>
    </location>
</feature>